<protein>
    <submittedName>
        <fullName evidence="1">Uncharacterized protein</fullName>
    </submittedName>
</protein>
<proteinExistence type="predicted"/>
<dbReference type="Proteomes" id="UP001049176">
    <property type="component" value="Chromosome 3"/>
</dbReference>
<dbReference type="KEGG" id="more:E1B28_006719"/>
<dbReference type="AlphaFoldDB" id="A0A9P7UWP6"/>
<keyword evidence="2" id="KW-1185">Reference proteome</keyword>
<evidence type="ECO:0000313" key="2">
    <source>
        <dbReference type="Proteomes" id="UP001049176"/>
    </source>
</evidence>
<dbReference type="RefSeq" id="XP_043012508.1">
    <property type="nucleotide sequence ID" value="XM_043151413.1"/>
</dbReference>
<comment type="caution">
    <text evidence="1">The sequence shown here is derived from an EMBL/GenBank/DDBJ whole genome shotgun (WGS) entry which is preliminary data.</text>
</comment>
<organism evidence="1 2">
    <name type="scientific">Marasmius oreades</name>
    <name type="common">fairy-ring Marasmius</name>
    <dbReference type="NCBI Taxonomy" id="181124"/>
    <lineage>
        <taxon>Eukaryota</taxon>
        <taxon>Fungi</taxon>
        <taxon>Dikarya</taxon>
        <taxon>Basidiomycota</taxon>
        <taxon>Agaricomycotina</taxon>
        <taxon>Agaricomycetes</taxon>
        <taxon>Agaricomycetidae</taxon>
        <taxon>Agaricales</taxon>
        <taxon>Marasmiineae</taxon>
        <taxon>Marasmiaceae</taxon>
        <taxon>Marasmius</taxon>
    </lineage>
</organism>
<reference evidence="1" key="1">
    <citation type="journal article" date="2021" name="Genome Biol. Evol.">
        <title>The assembled and annotated genome of the fairy-ring fungus Marasmius oreades.</title>
        <authorList>
            <person name="Hiltunen M."/>
            <person name="Ament-Velasquez S.L."/>
            <person name="Johannesson H."/>
        </authorList>
    </citation>
    <scope>NUCLEOTIDE SEQUENCE</scope>
    <source>
        <strain evidence="1">03SP1</strain>
    </source>
</reference>
<dbReference type="EMBL" id="CM032183">
    <property type="protein sequence ID" value="KAG7096038.1"/>
    <property type="molecule type" value="Genomic_DNA"/>
</dbReference>
<gene>
    <name evidence="1" type="ORF">E1B28_006719</name>
</gene>
<evidence type="ECO:0000313" key="1">
    <source>
        <dbReference type="EMBL" id="KAG7096038.1"/>
    </source>
</evidence>
<name>A0A9P7UWP6_9AGAR</name>
<dbReference type="GeneID" id="66075795"/>
<accession>A0A9P7UWP6</accession>
<sequence>MLALPYPPTYALWIGWPQYDGTTVTCPGVQSEVVRIQTQQTCILPLLRLPGVDQDLGVTHRCPIFASSWLVTLAIVRVYYTLSSLAVSTLIPIPILLLQILRIASRATSVNILHFHTDKRYHCSALSLPLLSWVHSTGFELHQVFVPISYACRQRVCHWRQDVHPVGTAAVHAFQNNTPDPSPL</sequence>